<evidence type="ECO:0000313" key="1">
    <source>
        <dbReference type="EMBL" id="KAJ7735784.1"/>
    </source>
</evidence>
<reference evidence="1" key="1">
    <citation type="submission" date="2023-03" db="EMBL/GenBank/DDBJ databases">
        <title>Massive genome expansion in bonnet fungi (Mycena s.s.) driven by repeated elements and novel gene families across ecological guilds.</title>
        <authorList>
            <consortium name="Lawrence Berkeley National Laboratory"/>
            <person name="Harder C.B."/>
            <person name="Miyauchi S."/>
            <person name="Viragh M."/>
            <person name="Kuo A."/>
            <person name="Thoen E."/>
            <person name="Andreopoulos B."/>
            <person name="Lu D."/>
            <person name="Skrede I."/>
            <person name="Drula E."/>
            <person name="Henrissat B."/>
            <person name="Morin E."/>
            <person name="Kohler A."/>
            <person name="Barry K."/>
            <person name="LaButti K."/>
            <person name="Morin E."/>
            <person name="Salamov A."/>
            <person name="Lipzen A."/>
            <person name="Mereny Z."/>
            <person name="Hegedus B."/>
            <person name="Baldrian P."/>
            <person name="Stursova M."/>
            <person name="Weitz H."/>
            <person name="Taylor A."/>
            <person name="Grigoriev I.V."/>
            <person name="Nagy L.G."/>
            <person name="Martin F."/>
            <person name="Kauserud H."/>
        </authorList>
    </citation>
    <scope>NUCLEOTIDE SEQUENCE</scope>
    <source>
        <strain evidence="1">CBHHK182m</strain>
    </source>
</reference>
<dbReference type="EMBL" id="JARKIB010000125">
    <property type="protein sequence ID" value="KAJ7735784.1"/>
    <property type="molecule type" value="Genomic_DNA"/>
</dbReference>
<accession>A0AAD7MWI4</accession>
<sequence length="239" mass="25700">MTSPVVRHGTPKEASTLTRQSMYVLACCSSVQTTLCTVRALVRVTSASTWRQRASCSALRRSDISFSAAALCAWSSASMKASMRSASWRRAGERGGGGFGGLGPGDVGGDMDGRGGRSALHPRSGDLSTDGTDMETRIFYLNSEAPRVLVRSSGGVGPPKYPTGPQVVGARRIRNSTQQIVLGEKARQVSSLKKWIQPGWVCHTTALSHCVSRAGSFCRFSVQKHNQKREPTWLLLVSL</sequence>
<keyword evidence="2" id="KW-1185">Reference proteome</keyword>
<dbReference type="Proteomes" id="UP001215598">
    <property type="component" value="Unassembled WGS sequence"/>
</dbReference>
<evidence type="ECO:0000313" key="2">
    <source>
        <dbReference type="Proteomes" id="UP001215598"/>
    </source>
</evidence>
<proteinExistence type="predicted"/>
<dbReference type="AlphaFoldDB" id="A0AAD7MWI4"/>
<name>A0AAD7MWI4_9AGAR</name>
<gene>
    <name evidence="1" type="ORF">B0H16DRAFT_128006</name>
</gene>
<organism evidence="1 2">
    <name type="scientific">Mycena metata</name>
    <dbReference type="NCBI Taxonomy" id="1033252"/>
    <lineage>
        <taxon>Eukaryota</taxon>
        <taxon>Fungi</taxon>
        <taxon>Dikarya</taxon>
        <taxon>Basidiomycota</taxon>
        <taxon>Agaricomycotina</taxon>
        <taxon>Agaricomycetes</taxon>
        <taxon>Agaricomycetidae</taxon>
        <taxon>Agaricales</taxon>
        <taxon>Marasmiineae</taxon>
        <taxon>Mycenaceae</taxon>
        <taxon>Mycena</taxon>
    </lineage>
</organism>
<comment type="caution">
    <text evidence="1">The sequence shown here is derived from an EMBL/GenBank/DDBJ whole genome shotgun (WGS) entry which is preliminary data.</text>
</comment>
<protein>
    <submittedName>
        <fullName evidence="1">Uncharacterized protein</fullName>
    </submittedName>
</protein>